<dbReference type="Pfam" id="PF05893">
    <property type="entry name" value="LuxC"/>
    <property type="match status" value="1"/>
</dbReference>
<organism evidence="2 5">
    <name type="scientific">Enterobacter roggenkampii</name>
    <dbReference type="NCBI Taxonomy" id="1812935"/>
    <lineage>
        <taxon>Bacteria</taxon>
        <taxon>Pseudomonadati</taxon>
        <taxon>Pseudomonadota</taxon>
        <taxon>Gammaproteobacteria</taxon>
        <taxon>Enterobacterales</taxon>
        <taxon>Enterobacteriaceae</taxon>
        <taxon>Enterobacter</taxon>
        <taxon>Enterobacter cloacae complex</taxon>
    </lineage>
</organism>
<evidence type="ECO:0000256" key="1">
    <source>
        <dbReference type="ARBA" id="ARBA00022857"/>
    </source>
</evidence>
<keyword evidence="4" id="KW-1185">Reference proteome</keyword>
<reference evidence="4 5" key="1">
    <citation type="submission" date="2016-03" db="EMBL/GenBank/DDBJ databases">
        <authorList>
            <consortium name="Pathogen Informatics"/>
        </authorList>
    </citation>
    <scope>NUCLEOTIDE SEQUENCE [LARGE SCALE GENOMIC DNA]</scope>
    <source>
        <strain evidence="4">e2161</strain>
        <strain evidence="3">E2161</strain>
        <strain evidence="2">E264</strain>
        <strain evidence="5">e264</strain>
    </source>
</reference>
<dbReference type="InterPro" id="IPR008670">
    <property type="entry name" value="CoA_reduct_LuxC"/>
</dbReference>
<proteinExistence type="predicted"/>
<protein>
    <submittedName>
        <fullName evidence="2">Acyl-CoA reductase</fullName>
    </submittedName>
</protein>
<evidence type="ECO:0000313" key="3">
    <source>
        <dbReference type="EMBL" id="SAB39037.1"/>
    </source>
</evidence>
<gene>
    <name evidence="2" type="ORF">SAMEA2273136_00325</name>
    <name evidence="3" type="ORF">SAMEA2273443_04605</name>
</gene>
<dbReference type="Proteomes" id="UP000077063">
    <property type="component" value="Unassembled WGS sequence"/>
</dbReference>
<comment type="caution">
    <text evidence="2">The sequence shown here is derived from an EMBL/GenBank/DDBJ whole genome shotgun (WGS) entry which is preliminary data.</text>
</comment>
<evidence type="ECO:0000313" key="4">
    <source>
        <dbReference type="Proteomes" id="UP000077063"/>
    </source>
</evidence>
<dbReference type="AlphaFoldDB" id="A0A8B3V1A6"/>
<evidence type="ECO:0000313" key="2">
    <source>
        <dbReference type="EMBL" id="SAB36643.1"/>
    </source>
</evidence>
<keyword evidence="1" id="KW-0521">NADP</keyword>
<name>A0A8B3V1A6_9ENTR</name>
<dbReference type="GO" id="GO:0008218">
    <property type="term" value="P:bioluminescence"/>
    <property type="evidence" value="ECO:0007669"/>
    <property type="project" value="InterPro"/>
</dbReference>
<dbReference type="GO" id="GO:0003995">
    <property type="term" value="F:acyl-CoA dehydrogenase activity"/>
    <property type="evidence" value="ECO:0007669"/>
    <property type="project" value="InterPro"/>
</dbReference>
<accession>A0A8B3V1A6</accession>
<dbReference type="RefSeq" id="WP_023325557.1">
    <property type="nucleotide sequence ID" value="NZ_BRRM01000001.1"/>
</dbReference>
<dbReference type="EMBL" id="FKDD01000001">
    <property type="protein sequence ID" value="SAB36643.1"/>
    <property type="molecule type" value="Genomic_DNA"/>
</dbReference>
<dbReference type="EMBL" id="FKDK01000028">
    <property type="protein sequence ID" value="SAB39037.1"/>
    <property type="molecule type" value="Genomic_DNA"/>
</dbReference>
<sequence>MQHNLSGLDFILGDETLLHSMPEQKALPLFAPDIIEFLDTFSRLTLADNEAKNWPDVIGLGFWCRPSSIARMQSENRSVAHRYGRGVAFHIAPGNVAVNFAYSLIVGLLTGNSNIVRLPGRVHPQTAIVVRLFNSALQSHPMMRPRIILVRYDRQRHINDALSAICDTRIIWGGDKTIADLRQSSLSPRALDIAFADRYSIAVINADAYLAHPEKEKLARAFYNDTLLNDQNACSSPSLIVWLGENQPEGRALFWQNFEALAAARYTPEPISAVNKLTQLYLLSARFAGVRKVSGAQNIVVRVELSALEKETLDWRGNGGFFMEYVARSLDEISPVCHSRCQTMATFGVSSDELNNWLASGLRGVDRIVSLGQTLDFSLQWDGYDLVAMLTRVIARPSSFPHLAHNAGENVESYT</sequence>
<evidence type="ECO:0000313" key="5">
    <source>
        <dbReference type="Proteomes" id="UP000077278"/>
    </source>
</evidence>
<dbReference type="Proteomes" id="UP000077278">
    <property type="component" value="Unassembled WGS sequence"/>
</dbReference>